<dbReference type="PANTHER" id="PTHR34606">
    <property type="entry name" value="BON DOMAIN-CONTAINING PROTEIN"/>
    <property type="match status" value="1"/>
</dbReference>
<dbReference type="Gene3D" id="3.30.1340.30">
    <property type="match status" value="3"/>
</dbReference>
<dbReference type="EMBL" id="JAEQNE010000002">
    <property type="protein sequence ID" value="MBL0391157.1"/>
    <property type="molecule type" value="Genomic_DNA"/>
</dbReference>
<dbReference type="RefSeq" id="WP_201673809.1">
    <property type="nucleotide sequence ID" value="NZ_JAEQNE010000002.1"/>
</dbReference>
<accession>A0A937CTK1</accession>
<feature type="domain" description="BON" evidence="2">
    <location>
        <begin position="149"/>
        <end position="216"/>
    </location>
</feature>
<feature type="domain" description="BON" evidence="2">
    <location>
        <begin position="3"/>
        <end position="71"/>
    </location>
</feature>
<protein>
    <submittedName>
        <fullName evidence="3">BON domain-containing protein</fullName>
    </submittedName>
</protein>
<dbReference type="Pfam" id="PF04972">
    <property type="entry name" value="BON"/>
    <property type="match status" value="3"/>
</dbReference>
<gene>
    <name evidence="3" type="ORF">JJ685_08405</name>
</gene>
<dbReference type="PROSITE" id="PS50914">
    <property type="entry name" value="BON"/>
    <property type="match status" value="3"/>
</dbReference>
<dbReference type="AlphaFoldDB" id="A0A937CTK1"/>
<dbReference type="InterPro" id="IPR007055">
    <property type="entry name" value="BON_dom"/>
</dbReference>
<comment type="caution">
    <text evidence="3">The sequence shown here is derived from an EMBL/GenBank/DDBJ whole genome shotgun (WGS) entry which is preliminary data.</text>
</comment>
<dbReference type="InterPro" id="IPR051686">
    <property type="entry name" value="Lipoprotein_DolP"/>
</dbReference>
<evidence type="ECO:0000259" key="2">
    <source>
        <dbReference type="PROSITE" id="PS50914"/>
    </source>
</evidence>
<proteinExistence type="predicted"/>
<keyword evidence="1" id="KW-0732">Signal</keyword>
<organism evidence="3 4">
    <name type="scientific">Ramlibacter monticola</name>
    <dbReference type="NCBI Taxonomy" id="1926872"/>
    <lineage>
        <taxon>Bacteria</taxon>
        <taxon>Pseudomonadati</taxon>
        <taxon>Pseudomonadota</taxon>
        <taxon>Betaproteobacteria</taxon>
        <taxon>Burkholderiales</taxon>
        <taxon>Comamonadaceae</taxon>
        <taxon>Ramlibacter</taxon>
    </lineage>
</organism>
<keyword evidence="4" id="KW-1185">Reference proteome</keyword>
<reference evidence="3 4" key="1">
    <citation type="journal article" date="2017" name="Int. J. Syst. Evol. Microbiol.">
        <title>Ramlibacter monticola sp. nov., isolated from forest soil.</title>
        <authorList>
            <person name="Chaudhary D.K."/>
            <person name="Kim J."/>
        </authorList>
    </citation>
    <scope>NUCLEOTIDE SEQUENCE [LARGE SCALE GENOMIC DNA]</scope>
    <source>
        <strain evidence="3 4">KACC 19175</strain>
    </source>
</reference>
<sequence>MKNDLQLQSDVEAELAWDPGVNASGIAVSVSEGVVRLSGVVDTCLQKRAAEGAVHRVSGARGLATELQVRLPPGLQRSDEEIAKAALHALDWHSLVPEDSVKVRVENGWVTLTGEVDWSYQSASAEQCIHPLLGVRGVSNAIRLRRRADPEQLRDEIAAAFARRAQRDATHVTIAVDGSVVTLSGRVSSLAEHDAAIGTAFGARGVTRVVDHLRVG</sequence>
<evidence type="ECO:0000313" key="3">
    <source>
        <dbReference type="EMBL" id="MBL0391157.1"/>
    </source>
</evidence>
<dbReference type="InterPro" id="IPR014004">
    <property type="entry name" value="Transpt-assoc_nodulatn_dom_bac"/>
</dbReference>
<evidence type="ECO:0000256" key="1">
    <source>
        <dbReference type="ARBA" id="ARBA00022729"/>
    </source>
</evidence>
<name>A0A937CTK1_9BURK</name>
<evidence type="ECO:0000313" key="4">
    <source>
        <dbReference type="Proteomes" id="UP000599109"/>
    </source>
</evidence>
<dbReference type="Proteomes" id="UP000599109">
    <property type="component" value="Unassembled WGS sequence"/>
</dbReference>
<dbReference type="SMART" id="SM00749">
    <property type="entry name" value="BON"/>
    <property type="match status" value="3"/>
</dbReference>
<feature type="domain" description="BON" evidence="2">
    <location>
        <begin position="78"/>
        <end position="146"/>
    </location>
</feature>
<dbReference type="PANTHER" id="PTHR34606:SF4">
    <property type="entry name" value="OUTER MEMBRANE LIPOPROTEIN DOLP"/>
    <property type="match status" value="1"/>
</dbReference>